<sequence length="369" mass="42098">MKRQIKGFDVCCSNSSRLLAHLIPVVQVSTELVNEKINNNDQCSNVHANNLWAHSSRKQAAGLTAPTTPTRRQPTPVFSGFSADRDKNRKRKSFQERNFDSKTRKDAQKKLEGSREILSKPENRETECQENVGVASTSAALNLEVMEVSEERNISPLEEDFSKTKTRESTAEEPESNLLSSISSCLDCGDVPGLWPASMTNDLVNILNEIIDLLGTTIKNYILNKVRESKYFSIILDCTPDVSHTEQITVILSKMMQNPTINTQICINLLNKLIDKFTEYRTDEHFERVLEEATNVARDLNVETDFPPIDTVRPRKPTQFQYEQSDEVLLDPKTKYKRELTRKVRRRTRSPGRHWPALCERAWGTQGDI</sequence>
<dbReference type="EMBL" id="BGZK01001189">
    <property type="protein sequence ID" value="GBP73860.1"/>
    <property type="molecule type" value="Genomic_DNA"/>
</dbReference>
<evidence type="ECO:0000256" key="1">
    <source>
        <dbReference type="SAM" id="MobiDB-lite"/>
    </source>
</evidence>
<accession>A0A4C1YFN7</accession>
<dbReference type="PANTHER" id="PTHR45749">
    <property type="match status" value="1"/>
</dbReference>
<gene>
    <name evidence="2" type="ORF">EVAR_52420_1</name>
</gene>
<feature type="compositionally biased region" description="Low complexity" evidence="1">
    <location>
        <begin position="66"/>
        <end position="76"/>
    </location>
</feature>
<proteinExistence type="predicted"/>
<keyword evidence="3" id="KW-1185">Reference proteome</keyword>
<feature type="compositionally biased region" description="Basic and acidic residues" evidence="1">
    <location>
        <begin position="160"/>
        <end position="170"/>
    </location>
</feature>
<dbReference type="Proteomes" id="UP000299102">
    <property type="component" value="Unassembled WGS sequence"/>
</dbReference>
<dbReference type="PANTHER" id="PTHR45749:SF35">
    <property type="entry name" value="AC-LIKE TRANSPOSASE-RELATED"/>
    <property type="match status" value="1"/>
</dbReference>
<feature type="region of interest" description="Disordered" evidence="1">
    <location>
        <begin position="59"/>
        <end position="131"/>
    </location>
</feature>
<name>A0A4C1YFN7_EUMVA</name>
<reference evidence="2 3" key="1">
    <citation type="journal article" date="2019" name="Commun. Biol.">
        <title>The bagworm genome reveals a unique fibroin gene that provides high tensile strength.</title>
        <authorList>
            <person name="Kono N."/>
            <person name="Nakamura H."/>
            <person name="Ohtoshi R."/>
            <person name="Tomita M."/>
            <person name="Numata K."/>
            <person name="Arakawa K."/>
        </authorList>
    </citation>
    <scope>NUCLEOTIDE SEQUENCE [LARGE SCALE GENOMIC DNA]</scope>
</reference>
<evidence type="ECO:0000313" key="3">
    <source>
        <dbReference type="Proteomes" id="UP000299102"/>
    </source>
</evidence>
<feature type="compositionally biased region" description="Basic and acidic residues" evidence="1">
    <location>
        <begin position="83"/>
        <end position="127"/>
    </location>
</feature>
<dbReference type="OrthoDB" id="10063284at2759"/>
<evidence type="ECO:0008006" key="4">
    <source>
        <dbReference type="Google" id="ProtNLM"/>
    </source>
</evidence>
<dbReference type="STRING" id="151549.A0A4C1YFN7"/>
<comment type="caution">
    <text evidence="2">The sequence shown here is derived from an EMBL/GenBank/DDBJ whole genome shotgun (WGS) entry which is preliminary data.</text>
</comment>
<evidence type="ECO:0000313" key="2">
    <source>
        <dbReference type="EMBL" id="GBP73860.1"/>
    </source>
</evidence>
<feature type="region of interest" description="Disordered" evidence="1">
    <location>
        <begin position="152"/>
        <end position="174"/>
    </location>
</feature>
<organism evidence="2 3">
    <name type="scientific">Eumeta variegata</name>
    <name type="common">Bagworm moth</name>
    <name type="synonym">Eumeta japonica</name>
    <dbReference type="NCBI Taxonomy" id="151549"/>
    <lineage>
        <taxon>Eukaryota</taxon>
        <taxon>Metazoa</taxon>
        <taxon>Ecdysozoa</taxon>
        <taxon>Arthropoda</taxon>
        <taxon>Hexapoda</taxon>
        <taxon>Insecta</taxon>
        <taxon>Pterygota</taxon>
        <taxon>Neoptera</taxon>
        <taxon>Endopterygota</taxon>
        <taxon>Lepidoptera</taxon>
        <taxon>Glossata</taxon>
        <taxon>Ditrysia</taxon>
        <taxon>Tineoidea</taxon>
        <taxon>Psychidae</taxon>
        <taxon>Oiketicinae</taxon>
        <taxon>Eumeta</taxon>
    </lineage>
</organism>
<protein>
    <recommendedName>
        <fullName evidence="4">DUF4371 domain-containing protein</fullName>
    </recommendedName>
</protein>
<dbReference type="AlphaFoldDB" id="A0A4C1YFN7"/>